<evidence type="ECO:0000313" key="3">
    <source>
        <dbReference type="Proteomes" id="UP000037460"/>
    </source>
</evidence>
<dbReference type="SMART" id="SM01194">
    <property type="entry name" value="eRF1_1"/>
    <property type="match status" value="1"/>
</dbReference>
<dbReference type="AlphaFoldDB" id="A0A0M0KW98"/>
<proteinExistence type="predicted"/>
<dbReference type="GO" id="GO:0070481">
    <property type="term" value="P:nuclear-transcribed mRNA catabolic process, non-stop decay"/>
    <property type="evidence" value="ECO:0007669"/>
    <property type="project" value="InterPro"/>
</dbReference>
<organism evidence="2 3">
    <name type="scientific">Chrysochromulina tobinii</name>
    <dbReference type="NCBI Taxonomy" id="1460289"/>
    <lineage>
        <taxon>Eukaryota</taxon>
        <taxon>Haptista</taxon>
        <taxon>Haptophyta</taxon>
        <taxon>Prymnesiophyceae</taxon>
        <taxon>Prymnesiales</taxon>
        <taxon>Chrysochromulinaceae</taxon>
        <taxon>Chrysochromulina</taxon>
    </lineage>
</organism>
<dbReference type="OrthoDB" id="10249111at2759"/>
<dbReference type="GO" id="GO:0070966">
    <property type="term" value="P:nuclear-transcribed mRNA catabolic process, no-go decay"/>
    <property type="evidence" value="ECO:0007669"/>
    <property type="project" value="InterPro"/>
</dbReference>
<gene>
    <name evidence="2" type="ORF">Ctob_015412</name>
</gene>
<dbReference type="InterPro" id="IPR038069">
    <property type="entry name" value="Pelota/DOM34_N"/>
</dbReference>
<dbReference type="EMBL" id="JWZX01000571">
    <property type="protein sequence ID" value="KOO43089.1"/>
    <property type="molecule type" value="Genomic_DNA"/>
</dbReference>
<dbReference type="Gene3D" id="3.30.420.60">
    <property type="entry name" value="eRF1 domain 2"/>
    <property type="match status" value="1"/>
</dbReference>
<feature type="domain" description="eRF1/Pelota-like N-terminal" evidence="1">
    <location>
        <begin position="1"/>
        <end position="132"/>
    </location>
</feature>
<sequence>MKWVSKAPLPTVGEPGEVRLVPETAEDLWHTYNMLAIGDALSANTIRKVAKESSTGSVESHRVHVTLAVKLKSIDFDPEGGELRLGGSVLSEVEGVRLGSHHTLSLECHRPFSLHKEEWDMVAIDRLREATSGEWSGADLAAILIKEGATGGLANVCLISNGMSIVRAKLETPPLPKQGDPRVVLGAKKAREHWFKQVLDAVVRHVDFGTVKCLVLAGPGFTKDAFYEYADCR</sequence>
<dbReference type="GO" id="GO:0071025">
    <property type="term" value="P:RNA surveillance"/>
    <property type="evidence" value="ECO:0007669"/>
    <property type="project" value="InterPro"/>
</dbReference>
<name>A0A0M0KW98_9EUKA</name>
<keyword evidence="3" id="KW-1185">Reference proteome</keyword>
<dbReference type="GO" id="GO:0005737">
    <property type="term" value="C:cytoplasm"/>
    <property type="evidence" value="ECO:0007669"/>
    <property type="project" value="TreeGrafter"/>
</dbReference>
<dbReference type="InterPro" id="IPR005141">
    <property type="entry name" value="eRF1_2"/>
</dbReference>
<evidence type="ECO:0000313" key="2">
    <source>
        <dbReference type="EMBL" id="KOO43089.1"/>
    </source>
</evidence>
<dbReference type="InterPro" id="IPR005140">
    <property type="entry name" value="eRF1_Pelota-like_N"/>
</dbReference>
<dbReference type="SUPFAM" id="SSF159065">
    <property type="entry name" value="Dom34/Pelota N-terminal domain-like"/>
    <property type="match status" value="1"/>
</dbReference>
<dbReference type="GO" id="GO:0032790">
    <property type="term" value="P:ribosome disassembly"/>
    <property type="evidence" value="ECO:0007669"/>
    <property type="project" value="TreeGrafter"/>
</dbReference>
<dbReference type="PANTHER" id="PTHR10853">
    <property type="entry name" value="PELOTA"/>
    <property type="match status" value="1"/>
</dbReference>
<reference evidence="3" key="1">
    <citation type="journal article" date="2015" name="PLoS Genet.">
        <title>Genome Sequence and Transcriptome Analyses of Chrysochromulina tobin: Metabolic Tools for Enhanced Algal Fitness in the Prominent Order Prymnesiales (Haptophyceae).</title>
        <authorList>
            <person name="Hovde B.T."/>
            <person name="Deodato C.R."/>
            <person name="Hunsperger H.M."/>
            <person name="Ryken S.A."/>
            <person name="Yost W."/>
            <person name="Jha R.K."/>
            <person name="Patterson J."/>
            <person name="Monnat R.J. Jr."/>
            <person name="Barlow S.B."/>
            <person name="Starkenburg S.R."/>
            <person name="Cattolico R.A."/>
        </authorList>
    </citation>
    <scope>NUCLEOTIDE SEQUENCE</scope>
    <source>
        <strain evidence="3">CCMP291</strain>
    </source>
</reference>
<protein>
    <submittedName>
        <fullName evidence="2">Protein pelota-like protein</fullName>
    </submittedName>
</protein>
<dbReference type="Gene3D" id="2.30.30.870">
    <property type="entry name" value="Pelota, domain A"/>
    <property type="match status" value="1"/>
</dbReference>
<dbReference type="GO" id="GO:0070651">
    <property type="term" value="P:nonfunctional rRNA decay"/>
    <property type="evidence" value="ECO:0007669"/>
    <property type="project" value="TreeGrafter"/>
</dbReference>
<dbReference type="FunFam" id="2.30.30.870:FF:000001">
    <property type="entry name" value="Protein pelota homolog"/>
    <property type="match status" value="1"/>
</dbReference>
<dbReference type="Pfam" id="PF26356">
    <property type="entry name" value="Pelota_N"/>
    <property type="match status" value="1"/>
</dbReference>
<evidence type="ECO:0000259" key="1">
    <source>
        <dbReference type="SMART" id="SM01194"/>
    </source>
</evidence>
<comment type="caution">
    <text evidence="2">The sequence shown here is derived from an EMBL/GenBank/DDBJ whole genome shotgun (WGS) entry which is preliminary data.</text>
</comment>
<dbReference type="InterPro" id="IPR004405">
    <property type="entry name" value="TF_pelota"/>
</dbReference>
<dbReference type="InterPro" id="IPR042226">
    <property type="entry name" value="eFR1_2_sf"/>
</dbReference>
<accession>A0A0M0KW98</accession>
<dbReference type="PANTHER" id="PTHR10853:SF0">
    <property type="entry name" value="PROTEIN PELOTA HOMOLOG"/>
    <property type="match status" value="1"/>
</dbReference>
<dbReference type="SUPFAM" id="SSF53137">
    <property type="entry name" value="Translational machinery components"/>
    <property type="match status" value="1"/>
</dbReference>
<dbReference type="Proteomes" id="UP000037460">
    <property type="component" value="Unassembled WGS sequence"/>
</dbReference>
<dbReference type="InterPro" id="IPR058547">
    <property type="entry name" value="Pelota_N"/>
</dbReference>
<dbReference type="Pfam" id="PF03464">
    <property type="entry name" value="eRF1_2"/>
    <property type="match status" value="1"/>
</dbReference>